<reference evidence="2" key="2">
    <citation type="submission" date="2019-07" db="EMBL/GenBank/DDBJ databases">
        <authorList>
            <person name="Seetharam A."/>
            <person name="Woodhouse M."/>
            <person name="Cannon E."/>
        </authorList>
    </citation>
    <scope>NUCLEOTIDE SEQUENCE [LARGE SCALE GENOMIC DNA]</scope>
    <source>
        <strain evidence="2">cv. B73</strain>
    </source>
</reference>
<evidence type="ECO:0000256" key="1">
    <source>
        <dbReference type="SAM" id="MobiDB-lite"/>
    </source>
</evidence>
<dbReference type="EnsemblPlants" id="Zm00001eb037510_T001">
    <property type="protein sequence ID" value="Zm00001eb037510_P001"/>
    <property type="gene ID" value="Zm00001eb037510"/>
</dbReference>
<protein>
    <submittedName>
        <fullName evidence="2">Uncharacterized protein</fullName>
    </submittedName>
</protein>
<evidence type="ECO:0000313" key="2">
    <source>
        <dbReference type="EnsemblPlants" id="Zm00001eb037510_P001"/>
    </source>
</evidence>
<dbReference type="Proteomes" id="UP000007305">
    <property type="component" value="Chromosome 1"/>
</dbReference>
<dbReference type="Gramene" id="Zm00001eb037510_T001">
    <property type="protein sequence ID" value="Zm00001eb037510_P001"/>
    <property type="gene ID" value="Zm00001eb037510"/>
</dbReference>
<sequence>MDGAPPLVPALGESLVRGRRDSDGRGWPAAACFCPVADQTVALLSCCRPRIPSFGSQLAARRGLRASDSNLTEQRKLEASADPPFFDLSSGQ</sequence>
<name>A0A804LUI4_MAIZE</name>
<feature type="region of interest" description="Disordered" evidence="1">
    <location>
        <begin position="1"/>
        <end position="24"/>
    </location>
</feature>
<evidence type="ECO:0000313" key="3">
    <source>
        <dbReference type="Proteomes" id="UP000007305"/>
    </source>
</evidence>
<dbReference type="AlphaFoldDB" id="A0A804LUI4"/>
<keyword evidence="3" id="KW-1185">Reference proteome</keyword>
<reference evidence="3" key="1">
    <citation type="submission" date="2015-12" db="EMBL/GenBank/DDBJ databases">
        <title>Update maize B73 reference genome by single molecule sequencing technologies.</title>
        <authorList>
            <consortium name="Maize Genome Sequencing Project"/>
            <person name="Ware D."/>
        </authorList>
    </citation>
    <scope>NUCLEOTIDE SEQUENCE [LARGE SCALE GENOMIC DNA]</scope>
    <source>
        <strain evidence="3">cv. B73</strain>
    </source>
</reference>
<organism evidence="2 3">
    <name type="scientific">Zea mays</name>
    <name type="common">Maize</name>
    <dbReference type="NCBI Taxonomy" id="4577"/>
    <lineage>
        <taxon>Eukaryota</taxon>
        <taxon>Viridiplantae</taxon>
        <taxon>Streptophyta</taxon>
        <taxon>Embryophyta</taxon>
        <taxon>Tracheophyta</taxon>
        <taxon>Spermatophyta</taxon>
        <taxon>Magnoliopsida</taxon>
        <taxon>Liliopsida</taxon>
        <taxon>Poales</taxon>
        <taxon>Poaceae</taxon>
        <taxon>PACMAD clade</taxon>
        <taxon>Panicoideae</taxon>
        <taxon>Andropogonodae</taxon>
        <taxon>Andropogoneae</taxon>
        <taxon>Tripsacinae</taxon>
        <taxon>Zea</taxon>
    </lineage>
</organism>
<accession>A0A804LUI4</accession>
<dbReference type="InParanoid" id="A0A804LUI4"/>
<proteinExistence type="predicted"/>
<reference evidence="2" key="3">
    <citation type="submission" date="2021-05" db="UniProtKB">
        <authorList>
            <consortium name="EnsemblPlants"/>
        </authorList>
    </citation>
    <scope>IDENTIFICATION</scope>
    <source>
        <strain evidence="2">cv. B73</strain>
    </source>
</reference>